<evidence type="ECO:0000259" key="1">
    <source>
        <dbReference type="Pfam" id="PF11443"/>
    </source>
</evidence>
<dbReference type="PANTHER" id="PTHR31373">
    <property type="entry name" value="OS06G0652100 PROTEIN"/>
    <property type="match status" value="1"/>
</dbReference>
<dbReference type="Pfam" id="PF11443">
    <property type="entry name" value="DUF2828"/>
    <property type="match status" value="1"/>
</dbReference>
<feature type="domain" description="DUF7788" evidence="2">
    <location>
        <begin position="318"/>
        <end position="487"/>
    </location>
</feature>
<dbReference type="InterPro" id="IPR056690">
    <property type="entry name" value="DUF7788"/>
</dbReference>
<organism evidence="3 4">
    <name type="scientific">Eubacterium multiforme</name>
    <dbReference type="NCBI Taxonomy" id="83339"/>
    <lineage>
        <taxon>Bacteria</taxon>
        <taxon>Bacillati</taxon>
        <taxon>Bacillota</taxon>
        <taxon>Clostridia</taxon>
        <taxon>Eubacteriales</taxon>
        <taxon>Eubacteriaceae</taxon>
        <taxon>Eubacterium</taxon>
    </lineage>
</organism>
<dbReference type="InterPro" id="IPR011205">
    <property type="entry name" value="UCP015417_vWA"/>
</dbReference>
<proteinExistence type="predicted"/>
<name>A0ABT9UQX0_9FIRM</name>
<evidence type="ECO:0000259" key="2">
    <source>
        <dbReference type="Pfam" id="PF25043"/>
    </source>
</evidence>
<dbReference type="PANTHER" id="PTHR31373:SF27">
    <property type="entry name" value="TROVE DOMAIN-CONTAINING PROTEIN"/>
    <property type="match status" value="1"/>
</dbReference>
<dbReference type="EMBL" id="JAUSUF010000002">
    <property type="protein sequence ID" value="MDQ0149043.1"/>
    <property type="molecule type" value="Genomic_DNA"/>
</dbReference>
<dbReference type="Pfam" id="PF25043">
    <property type="entry name" value="DUF7788"/>
    <property type="match status" value="1"/>
</dbReference>
<protein>
    <submittedName>
        <fullName evidence="3">Uncharacterized protein</fullName>
    </submittedName>
</protein>
<evidence type="ECO:0000313" key="3">
    <source>
        <dbReference type="EMBL" id="MDQ0149043.1"/>
    </source>
</evidence>
<comment type="caution">
    <text evidence="3">The sequence shown here is derived from an EMBL/GenBank/DDBJ whole genome shotgun (WGS) entry which is preliminary data.</text>
</comment>
<keyword evidence="4" id="KW-1185">Reference proteome</keyword>
<dbReference type="RefSeq" id="WP_307483953.1">
    <property type="nucleotide sequence ID" value="NZ_JAUSUF010000002.1"/>
</dbReference>
<gene>
    <name evidence="3" type="ORF">J2S18_000973</name>
</gene>
<feature type="domain" description="DUF2828" evidence="1">
    <location>
        <begin position="173"/>
        <end position="247"/>
    </location>
</feature>
<sequence length="508" mass="60014">MPLKLLNKLKDEIINIDSDIYREIYADSYDEFYNNESNCSKELENLYNHILNMYENKEEEINFEILDKALKENFEFTMKILFFSRDIKDGLGMRSLFKRAIKYIGNNYNEDLNVNYIKLIPIYGRFDDLYSLFDTPLEKEVLELFREQIHFDLNNDNPSNLGKWLKSINTSSEESRRLARKTADGLNLSYEHYRKTLSILRGKIGVLETDLSENKWNETKYGDVPSLAYNKYKNAFEKNDNKRFEEYKHINNLNNKDNLNSLDISVFINILNNIFNENYKIGDSTKYENSIIDIIDKYNLESENYITAITLDESDIKSKSRYLLEALSFSLFYLYNNTGRFKDYIIKTKDVCNLKRIKPKDILEKINDIINNSYSSKINIESILDLILFAAIKHNINDEDLPSGLLLIVHDMKELFNGNLCSDEDYISFYNKIHEKWEDSNYTLPEIKILILNKGSFKVKEINDNFKIIQGSGNESFKFVINSDNDIYENERFKNLNDILTCERYKLK</sequence>
<accession>A0ABT9UQX0</accession>
<evidence type="ECO:0000313" key="4">
    <source>
        <dbReference type="Proteomes" id="UP001228504"/>
    </source>
</evidence>
<reference evidence="3 4" key="1">
    <citation type="submission" date="2023-07" db="EMBL/GenBank/DDBJ databases">
        <title>Genomic Encyclopedia of Type Strains, Phase IV (KMG-IV): sequencing the most valuable type-strain genomes for metagenomic binning, comparative biology and taxonomic classification.</title>
        <authorList>
            <person name="Goeker M."/>
        </authorList>
    </citation>
    <scope>NUCLEOTIDE SEQUENCE [LARGE SCALE GENOMIC DNA]</scope>
    <source>
        <strain evidence="3 4">DSM 20694</strain>
    </source>
</reference>
<dbReference type="InterPro" id="IPR058580">
    <property type="entry name" value="DUF2828"/>
</dbReference>
<dbReference type="Proteomes" id="UP001228504">
    <property type="component" value="Unassembled WGS sequence"/>
</dbReference>